<evidence type="ECO:0000313" key="3">
    <source>
        <dbReference type="Proteomes" id="UP001626537"/>
    </source>
</evidence>
<dbReference type="EMBL" id="CP136864">
    <property type="protein sequence ID" value="WOJ93782.1"/>
    <property type="molecule type" value="Genomic_DNA"/>
</dbReference>
<proteinExistence type="predicted"/>
<dbReference type="Proteomes" id="UP001626537">
    <property type="component" value="Chromosome"/>
</dbReference>
<feature type="transmembrane region" description="Helical" evidence="1">
    <location>
        <begin position="104"/>
        <end position="125"/>
    </location>
</feature>
<evidence type="ECO:0000256" key="1">
    <source>
        <dbReference type="SAM" id="Phobius"/>
    </source>
</evidence>
<feature type="transmembrane region" description="Helical" evidence="1">
    <location>
        <begin position="6"/>
        <end position="29"/>
    </location>
</feature>
<keyword evidence="3" id="KW-1185">Reference proteome</keyword>
<keyword evidence="1" id="KW-1133">Transmembrane helix</keyword>
<reference evidence="2 3" key="1">
    <citation type="submission" date="2023-10" db="EMBL/GenBank/DDBJ databases">
        <title>Two novel species belonging to the OM43/NOR5 clade.</title>
        <authorList>
            <person name="Park M."/>
        </authorList>
    </citation>
    <scope>NUCLEOTIDE SEQUENCE [LARGE SCALE GENOMIC DNA]</scope>
    <source>
        <strain evidence="2 3">IMCC43200</strain>
    </source>
</reference>
<feature type="transmembrane region" description="Helical" evidence="1">
    <location>
        <begin position="41"/>
        <end position="66"/>
    </location>
</feature>
<feature type="transmembrane region" description="Helical" evidence="1">
    <location>
        <begin position="137"/>
        <end position="159"/>
    </location>
</feature>
<dbReference type="RefSeq" id="WP_407348425.1">
    <property type="nucleotide sequence ID" value="NZ_CP136864.1"/>
</dbReference>
<keyword evidence="1" id="KW-0812">Transmembrane</keyword>
<keyword evidence="1" id="KW-0472">Membrane</keyword>
<gene>
    <name evidence="2" type="ORF">R0135_01115</name>
</gene>
<name>A0ABZ0I416_9GAMM</name>
<accession>A0ABZ0I416</accession>
<protein>
    <submittedName>
        <fullName evidence="2">Uncharacterized protein</fullName>
    </submittedName>
</protein>
<feature type="transmembrane region" description="Helical" evidence="1">
    <location>
        <begin position="72"/>
        <end position="92"/>
    </location>
</feature>
<evidence type="ECO:0000313" key="2">
    <source>
        <dbReference type="EMBL" id="WOJ93782.1"/>
    </source>
</evidence>
<organism evidence="2 3">
    <name type="scientific">Congregibacter variabilis</name>
    <dbReference type="NCBI Taxonomy" id="3081200"/>
    <lineage>
        <taxon>Bacteria</taxon>
        <taxon>Pseudomonadati</taxon>
        <taxon>Pseudomonadota</taxon>
        <taxon>Gammaproteobacteria</taxon>
        <taxon>Cellvibrionales</taxon>
        <taxon>Halieaceae</taxon>
        <taxon>Congregibacter</taxon>
    </lineage>
</organism>
<sequence length="180" mass="19566">MESLDILILGVEAAIALAGFAGIISTFQIAGSKAASRADAVGLTMVLQFSLLAALMSALPFVLYTFGVKETTLWAVCSVLEAIIYIVSLYAIQRNLKGSVRTKSFKRLILAIQCQTLFIVLINVLNTADIFFHREAGPVIAAIAWSLCLAGYMFSRLLLRPIWRDVHRQEAAKLTDATSG</sequence>